<dbReference type="InterPro" id="IPR042099">
    <property type="entry name" value="ANL_N_sf"/>
</dbReference>
<dbReference type="RefSeq" id="WP_072703587.1">
    <property type="nucleotide sequence ID" value="NZ_JAFBBL010000001.1"/>
</dbReference>
<evidence type="ECO:0000313" key="6">
    <source>
        <dbReference type="Proteomes" id="UP000249091"/>
    </source>
</evidence>
<dbReference type="Proteomes" id="UP000249091">
    <property type="component" value="Chromosome 1"/>
</dbReference>
<comment type="similarity">
    <text evidence="1">Belongs to the ATP-dependent AMP-binding enzyme family.</text>
</comment>
<dbReference type="Pfam" id="PF13193">
    <property type="entry name" value="AMP-binding_C"/>
    <property type="match status" value="1"/>
</dbReference>
<dbReference type="SUPFAM" id="SSF56801">
    <property type="entry name" value="Acetyl-CoA synthetase-like"/>
    <property type="match status" value="1"/>
</dbReference>
<evidence type="ECO:0000256" key="2">
    <source>
        <dbReference type="ARBA" id="ARBA00022598"/>
    </source>
</evidence>
<evidence type="ECO:0000313" key="5">
    <source>
        <dbReference type="EMBL" id="SQI35710.1"/>
    </source>
</evidence>
<dbReference type="InterPro" id="IPR000873">
    <property type="entry name" value="AMP-dep_synth/lig_dom"/>
</dbReference>
<dbReference type="Pfam" id="PF00501">
    <property type="entry name" value="AMP-binding"/>
    <property type="match status" value="1"/>
</dbReference>
<evidence type="ECO:0000259" key="4">
    <source>
        <dbReference type="Pfam" id="PF13193"/>
    </source>
</evidence>
<keyword evidence="6" id="KW-1185">Reference proteome</keyword>
<dbReference type="STRING" id="1219011.GCA_001895045_03662"/>
<dbReference type="EC" id="6.2.1.-" evidence="5"/>
<dbReference type="GO" id="GO:0031956">
    <property type="term" value="F:medium-chain fatty acid-CoA ligase activity"/>
    <property type="evidence" value="ECO:0007669"/>
    <property type="project" value="TreeGrafter"/>
</dbReference>
<feature type="domain" description="AMP-dependent synthetase/ligase" evidence="3">
    <location>
        <begin position="53"/>
        <end position="370"/>
    </location>
</feature>
<keyword evidence="2 5" id="KW-0436">Ligase</keyword>
<dbReference type="InterPro" id="IPR025110">
    <property type="entry name" value="AMP-bd_C"/>
</dbReference>
<dbReference type="Gene3D" id="3.40.50.12780">
    <property type="entry name" value="N-terminal domain of ligase-like"/>
    <property type="match status" value="1"/>
</dbReference>
<evidence type="ECO:0000256" key="1">
    <source>
        <dbReference type="ARBA" id="ARBA00006432"/>
    </source>
</evidence>
<dbReference type="AlphaFoldDB" id="A0A2X4URQ9"/>
<dbReference type="PANTHER" id="PTHR43201:SF5">
    <property type="entry name" value="MEDIUM-CHAIN ACYL-COA LIGASE ACSF2, MITOCHONDRIAL"/>
    <property type="match status" value="1"/>
</dbReference>
<evidence type="ECO:0000259" key="3">
    <source>
        <dbReference type="Pfam" id="PF00501"/>
    </source>
</evidence>
<proteinExistence type="inferred from homology"/>
<dbReference type="KEGG" id="rcr:NCTC10994_03069"/>
<accession>A0A2X4URQ9</accession>
<dbReference type="Gene3D" id="3.30.300.30">
    <property type="match status" value="1"/>
</dbReference>
<reference evidence="5 6" key="1">
    <citation type="submission" date="2018-06" db="EMBL/GenBank/DDBJ databases">
        <authorList>
            <consortium name="Pathogen Informatics"/>
            <person name="Doyle S."/>
        </authorList>
    </citation>
    <scope>NUCLEOTIDE SEQUENCE [LARGE SCALE GENOMIC DNA]</scope>
    <source>
        <strain evidence="5 6">NCTC10994</strain>
    </source>
</reference>
<dbReference type="InterPro" id="IPR045851">
    <property type="entry name" value="AMP-bd_C_sf"/>
</dbReference>
<dbReference type="EMBL" id="LS483468">
    <property type="protein sequence ID" value="SQI35710.1"/>
    <property type="molecule type" value="Genomic_DNA"/>
</dbReference>
<protein>
    <submittedName>
        <fullName evidence="5">Acid-CoA ligase</fullName>
        <ecNumber evidence="5">6.2.1.-</ecNumber>
    </submittedName>
</protein>
<dbReference type="PROSITE" id="PS00455">
    <property type="entry name" value="AMP_BINDING"/>
    <property type="match status" value="1"/>
</dbReference>
<sequence length="515" mass="56451">MRQLPPELVERYENEGWWTRDTIGDMLARGLKAAPDIEFRVHSEVRPWSGTVGDVEVVARRLAAGLRRRGVGAGDVVAFQLPNWMEAAAVFWATSFLGATVVPIVHFYGRKELGFILREASPKVFVCAERFGYTEYHPDLCADIPIVGVVGRDFDDLLDDEPFEGVLPTDPAAPALLAFTSGTTSDPKGVVHSHRTLGFETRQLVARYPADRGTQLTGAPVGHFIGMVNAFLIPLLDNSPINLLDVWNPARAIELMESDGLVIGGGATYFITSLLDHPDFDESRHLQYMKYAGLGGSTVPAAVTRRLDSLGITVFRAYGSTEHPSITSSLVTHPADKRLFTDGCVSPGVEIRLTEDGEILSRGPDLCMGYTDPELTARMFDEDGWYHTGDIGVLDDDGFLTITDRKADFIIRGGENISALEVEEILLTLPSVAEAAVVSAPDERLGEHAAAVLRLHPGHAMPTLDEVREHFRASGVAKQKWPEELHEVTEFPRTASGKIQKFRVRGDIAASRGRE</sequence>
<name>A0A2X4URQ9_9NOCA</name>
<dbReference type="PANTHER" id="PTHR43201">
    <property type="entry name" value="ACYL-COA SYNTHETASE"/>
    <property type="match status" value="1"/>
</dbReference>
<organism evidence="5 6">
    <name type="scientific">Rhodococcus coprophilus</name>
    <dbReference type="NCBI Taxonomy" id="38310"/>
    <lineage>
        <taxon>Bacteria</taxon>
        <taxon>Bacillati</taxon>
        <taxon>Actinomycetota</taxon>
        <taxon>Actinomycetes</taxon>
        <taxon>Mycobacteriales</taxon>
        <taxon>Nocardiaceae</taxon>
        <taxon>Rhodococcus</taxon>
    </lineage>
</organism>
<dbReference type="GO" id="GO:0006631">
    <property type="term" value="P:fatty acid metabolic process"/>
    <property type="evidence" value="ECO:0007669"/>
    <property type="project" value="TreeGrafter"/>
</dbReference>
<gene>
    <name evidence="5" type="primary">fadK_3</name>
    <name evidence="5" type="ORF">NCTC10994_03069</name>
</gene>
<feature type="domain" description="AMP-binding enzyme C-terminal" evidence="4">
    <location>
        <begin position="421"/>
        <end position="498"/>
    </location>
</feature>
<dbReference type="InterPro" id="IPR020845">
    <property type="entry name" value="AMP-binding_CS"/>
</dbReference>